<organism evidence="2 3">
    <name type="scientific">Pediococcus cellicola</name>
    <dbReference type="NCBI Taxonomy" id="319652"/>
    <lineage>
        <taxon>Bacteria</taxon>
        <taxon>Bacillati</taxon>
        <taxon>Bacillota</taxon>
        <taxon>Bacilli</taxon>
        <taxon>Lactobacillales</taxon>
        <taxon>Lactobacillaceae</taxon>
        <taxon>Pediococcus</taxon>
    </lineage>
</organism>
<keyword evidence="1" id="KW-0812">Transmembrane</keyword>
<dbReference type="EMBL" id="JQBR01000004">
    <property type="protein sequence ID" value="KRN66593.1"/>
    <property type="molecule type" value="Genomic_DNA"/>
</dbReference>
<feature type="transmembrane region" description="Helical" evidence="1">
    <location>
        <begin position="228"/>
        <end position="248"/>
    </location>
</feature>
<dbReference type="Proteomes" id="UP000051568">
    <property type="component" value="Unassembled WGS sequence"/>
</dbReference>
<evidence type="ECO:0000256" key="1">
    <source>
        <dbReference type="SAM" id="Phobius"/>
    </source>
</evidence>
<dbReference type="STRING" id="319652.IV80_GL001182"/>
<feature type="transmembrane region" description="Helical" evidence="1">
    <location>
        <begin position="57"/>
        <end position="74"/>
    </location>
</feature>
<name>A0A0R2INE9_9LACO</name>
<feature type="transmembrane region" description="Helical" evidence="1">
    <location>
        <begin position="95"/>
        <end position="114"/>
    </location>
</feature>
<dbReference type="RefSeq" id="WP_057750086.1">
    <property type="nucleotide sequence ID" value="NZ_BJVH01000002.1"/>
</dbReference>
<dbReference type="AlphaFoldDB" id="A0A0R2INE9"/>
<keyword evidence="1" id="KW-0472">Membrane</keyword>
<dbReference type="OrthoDB" id="2249484at2"/>
<evidence type="ECO:0000313" key="2">
    <source>
        <dbReference type="EMBL" id="KRN66593.1"/>
    </source>
</evidence>
<reference evidence="2 3" key="1">
    <citation type="journal article" date="2015" name="Genome Announc.">
        <title>Expanding the biotechnology potential of lactobacilli through comparative genomics of 213 strains and associated genera.</title>
        <authorList>
            <person name="Sun Z."/>
            <person name="Harris H.M."/>
            <person name="McCann A."/>
            <person name="Guo C."/>
            <person name="Argimon S."/>
            <person name="Zhang W."/>
            <person name="Yang X."/>
            <person name="Jeffery I.B."/>
            <person name="Cooney J.C."/>
            <person name="Kagawa T.F."/>
            <person name="Liu W."/>
            <person name="Song Y."/>
            <person name="Salvetti E."/>
            <person name="Wrobel A."/>
            <person name="Rasinkangas P."/>
            <person name="Parkhill J."/>
            <person name="Rea M.C."/>
            <person name="O'Sullivan O."/>
            <person name="Ritari J."/>
            <person name="Douillard F.P."/>
            <person name="Paul Ross R."/>
            <person name="Yang R."/>
            <person name="Briner A.E."/>
            <person name="Felis G.E."/>
            <person name="de Vos W.M."/>
            <person name="Barrangou R."/>
            <person name="Klaenhammer T.R."/>
            <person name="Caufield P.W."/>
            <person name="Cui Y."/>
            <person name="Zhang H."/>
            <person name="O'Toole P.W."/>
        </authorList>
    </citation>
    <scope>NUCLEOTIDE SEQUENCE [LARGE SCALE GENOMIC DNA]</scope>
    <source>
        <strain evidence="2 3">DSM 17757</strain>
    </source>
</reference>
<protein>
    <submittedName>
        <fullName evidence="2">Uncharacterized protein</fullName>
    </submittedName>
</protein>
<feature type="transmembrane region" description="Helical" evidence="1">
    <location>
        <begin position="180"/>
        <end position="197"/>
    </location>
</feature>
<accession>A0A0R2INE9</accession>
<keyword evidence="3" id="KW-1185">Reference proteome</keyword>
<evidence type="ECO:0000313" key="3">
    <source>
        <dbReference type="Proteomes" id="UP000051568"/>
    </source>
</evidence>
<comment type="caution">
    <text evidence="2">The sequence shown here is derived from an EMBL/GenBank/DDBJ whole genome shotgun (WGS) entry which is preliminary data.</text>
</comment>
<feature type="transmembrane region" description="Helical" evidence="1">
    <location>
        <begin position="20"/>
        <end position="45"/>
    </location>
</feature>
<keyword evidence="1" id="KW-1133">Transmembrane helix</keyword>
<feature type="transmembrane region" description="Helical" evidence="1">
    <location>
        <begin position="154"/>
        <end position="173"/>
    </location>
</feature>
<sequence length="257" mass="29637">MKTKIVMKNKLKYYLKGIIYTYLLTILVIFVLPTLFALVFTGGLMGVTVTGLLRNDLLPFASVFYLFVACYRVYEPFKFYIQNGISRRTVWKATIVVMAVCSLVMSLINFGYYYGVILPVTGQADQTFYHTLFGNFFGVGGLGNMFGELIFEWLLLWFFAVIGIFMGSLAALVKKRTRRILWIVIPIAWVVLFRFLVQYQDNMDLHWIEDFVKFAVGYTPHAALWNPLYPIGMLIILIIIGNVINYVIQQHLVLKNQ</sequence>
<dbReference type="PATRIC" id="fig|319652.3.peg.1195"/>
<gene>
    <name evidence="2" type="ORF">IV80_GL001182</name>
</gene>
<proteinExistence type="predicted"/>